<accession>A0A087TK92</accession>
<evidence type="ECO:0000313" key="2">
    <source>
        <dbReference type="Proteomes" id="UP000054359"/>
    </source>
</evidence>
<sequence length="69" mass="8196">MKYLNTSKRINKKKLLQIRKNTPPLAYCQLMRLHIPETSFNSSSIRLQKIHLLEFGFMKIMIFHLHLAA</sequence>
<proteinExistence type="predicted"/>
<dbReference type="AlphaFoldDB" id="A0A087TK92"/>
<feature type="non-terminal residue" evidence="1">
    <location>
        <position position="69"/>
    </location>
</feature>
<dbReference type="Proteomes" id="UP000054359">
    <property type="component" value="Unassembled WGS sequence"/>
</dbReference>
<name>A0A087TK92_STEMI</name>
<organism evidence="1 2">
    <name type="scientific">Stegodyphus mimosarum</name>
    <name type="common">African social velvet spider</name>
    <dbReference type="NCBI Taxonomy" id="407821"/>
    <lineage>
        <taxon>Eukaryota</taxon>
        <taxon>Metazoa</taxon>
        <taxon>Ecdysozoa</taxon>
        <taxon>Arthropoda</taxon>
        <taxon>Chelicerata</taxon>
        <taxon>Arachnida</taxon>
        <taxon>Araneae</taxon>
        <taxon>Araneomorphae</taxon>
        <taxon>Entelegynae</taxon>
        <taxon>Eresoidea</taxon>
        <taxon>Eresidae</taxon>
        <taxon>Stegodyphus</taxon>
    </lineage>
</organism>
<keyword evidence="2" id="KW-1185">Reference proteome</keyword>
<protein>
    <submittedName>
        <fullName evidence="1">Uncharacterized protein</fullName>
    </submittedName>
</protein>
<gene>
    <name evidence="1" type="ORF">X975_04001</name>
</gene>
<dbReference type="EMBL" id="KK115607">
    <property type="protein sequence ID" value="KFM65531.1"/>
    <property type="molecule type" value="Genomic_DNA"/>
</dbReference>
<reference evidence="1 2" key="1">
    <citation type="submission" date="2013-11" db="EMBL/GenBank/DDBJ databases">
        <title>Genome sequencing of Stegodyphus mimosarum.</title>
        <authorList>
            <person name="Bechsgaard J."/>
        </authorList>
    </citation>
    <scope>NUCLEOTIDE SEQUENCE [LARGE SCALE GENOMIC DNA]</scope>
</reference>
<evidence type="ECO:0000313" key="1">
    <source>
        <dbReference type="EMBL" id="KFM65531.1"/>
    </source>
</evidence>